<protein>
    <submittedName>
        <fullName evidence="9">Transcription factor RF2b</fullName>
    </submittedName>
</protein>
<feature type="compositionally biased region" description="Low complexity" evidence="7">
    <location>
        <begin position="49"/>
        <end position="62"/>
    </location>
</feature>
<feature type="compositionally biased region" description="Low complexity" evidence="7">
    <location>
        <begin position="81"/>
        <end position="108"/>
    </location>
</feature>
<dbReference type="PANTHER" id="PTHR13690">
    <property type="entry name" value="TRANSCRIPTION FACTOR POSF21-RELATED"/>
    <property type="match status" value="1"/>
</dbReference>
<dbReference type="EMBL" id="JBANAX010000583">
    <property type="protein sequence ID" value="KAL1202065.1"/>
    <property type="molecule type" value="Genomic_DNA"/>
</dbReference>
<evidence type="ECO:0000256" key="4">
    <source>
        <dbReference type="ARBA" id="ARBA00023163"/>
    </source>
</evidence>
<dbReference type="PROSITE" id="PS50217">
    <property type="entry name" value="BZIP"/>
    <property type="match status" value="1"/>
</dbReference>
<comment type="caution">
    <text evidence="9">The sequence shown here is derived from an EMBL/GenBank/DDBJ whole genome shotgun (WGS) entry which is preliminary data.</text>
</comment>
<gene>
    <name evidence="9" type="ORF">V5N11_015009</name>
</gene>
<feature type="region of interest" description="Disordered" evidence="7">
    <location>
        <begin position="81"/>
        <end position="117"/>
    </location>
</feature>
<keyword evidence="2" id="KW-0805">Transcription regulation</keyword>
<keyword evidence="5" id="KW-0539">Nucleus</keyword>
<accession>A0ABD1AKP9</accession>
<sequence length="336" mass="37047">MEKSDPPSKPVTIIPSDPHPNQNANPIPVSSFHRRSRSDDMSMFMFMDPLISSSGAPPSSDDLPSDDDLFSSFIDVDSLTSNPNPFPNPSTASFSSNSVSGAIPSSSSRPRHRHSNSVDAGCAMYAGEIMDAKKAMPPEKLSELWNIDPKRAKRILANRQSAARSKERKARYIQELERKVQSLQTEATTLSAQLTLFQRDTNGLANENTELKLRLQAMEQQAQLRNALNEALRKEVQRMKMETGEISGNSDSFDMGMQQIQYSPSTFMAIPPHHGSINGQDMQMHSFNPMEMSNSQRVSEFLQNGRLQGLEISSNSSSLVKSEGPSLSASESSSAY</sequence>
<evidence type="ECO:0000259" key="8">
    <source>
        <dbReference type="PROSITE" id="PS50217"/>
    </source>
</evidence>
<keyword evidence="6" id="KW-0175">Coiled coil</keyword>
<dbReference type="InterPro" id="IPR046347">
    <property type="entry name" value="bZIP_sf"/>
</dbReference>
<feature type="region of interest" description="Disordered" evidence="7">
    <location>
        <begin position="1"/>
        <end position="35"/>
    </location>
</feature>
<evidence type="ECO:0000256" key="6">
    <source>
        <dbReference type="SAM" id="Coils"/>
    </source>
</evidence>
<keyword evidence="3" id="KW-0238">DNA-binding</keyword>
<evidence type="ECO:0000256" key="2">
    <source>
        <dbReference type="ARBA" id="ARBA00023015"/>
    </source>
</evidence>
<dbReference type="CDD" id="cd14703">
    <property type="entry name" value="bZIP_plant_RF2"/>
    <property type="match status" value="1"/>
</dbReference>
<dbReference type="InterPro" id="IPR004827">
    <property type="entry name" value="bZIP"/>
</dbReference>
<feature type="domain" description="BZIP" evidence="8">
    <location>
        <begin position="148"/>
        <end position="211"/>
    </location>
</feature>
<organism evidence="9 10">
    <name type="scientific">Cardamine amara subsp. amara</name>
    <dbReference type="NCBI Taxonomy" id="228776"/>
    <lineage>
        <taxon>Eukaryota</taxon>
        <taxon>Viridiplantae</taxon>
        <taxon>Streptophyta</taxon>
        <taxon>Embryophyta</taxon>
        <taxon>Tracheophyta</taxon>
        <taxon>Spermatophyta</taxon>
        <taxon>Magnoliopsida</taxon>
        <taxon>eudicotyledons</taxon>
        <taxon>Gunneridae</taxon>
        <taxon>Pentapetalae</taxon>
        <taxon>rosids</taxon>
        <taxon>malvids</taxon>
        <taxon>Brassicales</taxon>
        <taxon>Brassicaceae</taxon>
        <taxon>Cardamineae</taxon>
        <taxon>Cardamine</taxon>
    </lineage>
</organism>
<dbReference type="GO" id="GO:0003677">
    <property type="term" value="F:DNA binding"/>
    <property type="evidence" value="ECO:0007669"/>
    <property type="project" value="UniProtKB-KW"/>
</dbReference>
<evidence type="ECO:0000313" key="9">
    <source>
        <dbReference type="EMBL" id="KAL1202065.1"/>
    </source>
</evidence>
<keyword evidence="10" id="KW-1185">Reference proteome</keyword>
<dbReference type="InterPro" id="IPR044759">
    <property type="entry name" value="bZIP_RF2"/>
</dbReference>
<dbReference type="GO" id="GO:0005634">
    <property type="term" value="C:nucleus"/>
    <property type="evidence" value="ECO:0007669"/>
    <property type="project" value="UniProtKB-SubCell"/>
</dbReference>
<evidence type="ECO:0000256" key="1">
    <source>
        <dbReference type="ARBA" id="ARBA00004123"/>
    </source>
</evidence>
<evidence type="ECO:0000256" key="5">
    <source>
        <dbReference type="ARBA" id="ARBA00023242"/>
    </source>
</evidence>
<proteinExistence type="predicted"/>
<name>A0ABD1AKP9_CARAN</name>
<comment type="subcellular location">
    <subcellularLocation>
        <location evidence="1">Nucleus</location>
    </subcellularLocation>
</comment>
<feature type="region of interest" description="Disordered" evidence="7">
    <location>
        <begin position="312"/>
        <end position="336"/>
    </location>
</feature>
<dbReference type="PANTHER" id="PTHR13690:SF122">
    <property type="entry name" value="ATBZIP TRANSCRIPTION FACTOR"/>
    <property type="match status" value="1"/>
</dbReference>
<evidence type="ECO:0000256" key="7">
    <source>
        <dbReference type="SAM" id="MobiDB-lite"/>
    </source>
</evidence>
<reference evidence="9 10" key="1">
    <citation type="submission" date="2024-04" db="EMBL/GenBank/DDBJ databases">
        <title>Genome assembly C_amara_ONT_v2.</title>
        <authorList>
            <person name="Yant L."/>
            <person name="Moore C."/>
            <person name="Slenker M."/>
        </authorList>
    </citation>
    <scope>NUCLEOTIDE SEQUENCE [LARGE SCALE GENOMIC DNA]</scope>
    <source>
        <tissue evidence="9">Leaf</tissue>
    </source>
</reference>
<feature type="compositionally biased region" description="Low complexity" evidence="7">
    <location>
        <begin position="322"/>
        <end position="336"/>
    </location>
</feature>
<dbReference type="Proteomes" id="UP001558713">
    <property type="component" value="Unassembled WGS sequence"/>
</dbReference>
<feature type="coiled-coil region" evidence="6">
    <location>
        <begin position="166"/>
        <end position="235"/>
    </location>
</feature>
<evidence type="ECO:0000313" key="10">
    <source>
        <dbReference type="Proteomes" id="UP001558713"/>
    </source>
</evidence>
<dbReference type="FunFam" id="1.20.5.170:FF:000009">
    <property type="entry name" value="probable transcription factor PosF21"/>
    <property type="match status" value="1"/>
</dbReference>
<feature type="region of interest" description="Disordered" evidence="7">
    <location>
        <begin position="49"/>
        <end position="68"/>
    </location>
</feature>
<evidence type="ECO:0000256" key="3">
    <source>
        <dbReference type="ARBA" id="ARBA00023125"/>
    </source>
</evidence>
<dbReference type="SMART" id="SM00338">
    <property type="entry name" value="BRLZ"/>
    <property type="match status" value="1"/>
</dbReference>
<dbReference type="Pfam" id="PF00170">
    <property type="entry name" value="bZIP_1"/>
    <property type="match status" value="1"/>
</dbReference>
<dbReference type="SUPFAM" id="SSF57959">
    <property type="entry name" value="Leucine zipper domain"/>
    <property type="match status" value="1"/>
</dbReference>
<dbReference type="Gene3D" id="1.20.5.170">
    <property type="match status" value="1"/>
</dbReference>
<dbReference type="AlphaFoldDB" id="A0ABD1AKP9"/>
<keyword evidence="4" id="KW-0804">Transcription</keyword>